<reference evidence="4 5" key="1">
    <citation type="submission" date="2013-09" db="EMBL/GenBank/DDBJ databases">
        <title>Draft Genome Sequence of five Lactobacillus helveticus strains CIRM-BIA 101T, 103, 104, 951 and 953 isolated from milk product.</title>
        <authorList>
            <person name="Valence F."/>
            <person name="Chuat V."/>
            <person name="Ma L."/>
            <person name="Creno S."/>
            <person name="Falentin H."/>
            <person name="Lortal S."/>
            <person name="Bizet C."/>
            <person name="Clermont D."/>
            <person name="Loux V."/>
            <person name="Bouchier C."/>
            <person name="Cousin S."/>
        </authorList>
    </citation>
    <scope>NUCLEOTIDE SEQUENCE [LARGE SCALE GENOMIC DNA]</scope>
    <source>
        <strain evidence="4 5">CIRM-BIA 953</strain>
    </source>
</reference>
<evidence type="ECO:0000313" key="3">
    <source>
        <dbReference type="EMBL" id="CDI43257.1"/>
    </source>
</evidence>
<feature type="region of interest" description="Disordered" evidence="2">
    <location>
        <begin position="266"/>
        <end position="288"/>
    </location>
</feature>
<accession>U4QMR5</accession>
<dbReference type="Pfam" id="PF04404">
    <property type="entry name" value="ERF"/>
    <property type="match status" value="1"/>
</dbReference>
<organism evidence="4 5">
    <name type="scientific">Lactobacillus helveticus CIRM-BIA 953</name>
    <dbReference type="NCBI Taxonomy" id="1226335"/>
    <lineage>
        <taxon>Bacteria</taxon>
        <taxon>Bacillati</taxon>
        <taxon>Bacillota</taxon>
        <taxon>Bacilli</taxon>
        <taxon>Lactobacillales</taxon>
        <taxon>Lactobacillaceae</taxon>
        <taxon>Lactobacillus</taxon>
    </lineage>
</organism>
<dbReference type="AlphaFoldDB" id="U4QMR5"/>
<name>U4QMR5_LACHE</name>
<sequence length="288" mass="31698">MELLEHEQQVGTDNLGAFILHTIGGLNAKQILEAKLSLLSAYTRVQANILQPKKDKQGAKFKNGQSYKYADLNSVISAIQEASKGIDIAYIQQPIMNGGKSGVRNYILNSKGAIMDFGAYLLDVGGSRPTDAGGALTYSRRYSISSLFGIASEEDTDVQEYQAKPEFVSPNQLAGLTIMYDGKRTDLSTVYAKALAGDALAKQVIKDKGNSVNTKVAIKSINSIYEFNKKLADMEEQEKEKIQQEDQEEINQAAANIIDPPYAETKEFKEQVAKPKKDPFDEAMKKVK</sequence>
<gene>
    <name evidence="3" type="ORF">LHCIRMBIA953_02526</name>
    <name evidence="4" type="ORF">LHCIRMBIA953_02610</name>
</gene>
<evidence type="ECO:0000313" key="4">
    <source>
        <dbReference type="EMBL" id="CDI43339.1"/>
    </source>
</evidence>
<dbReference type="InterPro" id="IPR007499">
    <property type="entry name" value="ERF_bacteria_virus"/>
</dbReference>
<protein>
    <submittedName>
        <fullName evidence="4">Prophage replication protein</fullName>
    </submittedName>
</protein>
<dbReference type="RefSeq" id="WP_023061913.1">
    <property type="nucleotide sequence ID" value="NZ_CBUH010000169.1"/>
</dbReference>
<keyword evidence="1" id="KW-0175">Coiled coil</keyword>
<dbReference type="EMBL" id="CBUH010000169">
    <property type="protein sequence ID" value="CDI43257.1"/>
    <property type="molecule type" value="Genomic_DNA"/>
</dbReference>
<dbReference type="EMBL" id="CBUH010000169">
    <property type="protein sequence ID" value="CDI43339.1"/>
    <property type="molecule type" value="Genomic_DNA"/>
</dbReference>
<proteinExistence type="predicted"/>
<comment type="caution">
    <text evidence="4">The sequence shown here is derived from an EMBL/GenBank/DDBJ whole genome shotgun (WGS) entry which is preliminary data.</text>
</comment>
<evidence type="ECO:0000256" key="2">
    <source>
        <dbReference type="SAM" id="MobiDB-lite"/>
    </source>
</evidence>
<feature type="coiled-coil region" evidence="1">
    <location>
        <begin position="225"/>
        <end position="252"/>
    </location>
</feature>
<evidence type="ECO:0000313" key="5">
    <source>
        <dbReference type="Proteomes" id="UP000017243"/>
    </source>
</evidence>
<dbReference type="Proteomes" id="UP000017243">
    <property type="component" value="Unassembled WGS sequence"/>
</dbReference>
<evidence type="ECO:0000256" key="1">
    <source>
        <dbReference type="SAM" id="Coils"/>
    </source>
</evidence>